<feature type="transmembrane region" description="Helical" evidence="7">
    <location>
        <begin position="129"/>
        <end position="148"/>
    </location>
</feature>
<evidence type="ECO:0000256" key="7">
    <source>
        <dbReference type="SAM" id="Phobius"/>
    </source>
</evidence>
<feature type="transmembrane region" description="Helical" evidence="7">
    <location>
        <begin position="258"/>
        <end position="276"/>
    </location>
</feature>
<evidence type="ECO:0000256" key="4">
    <source>
        <dbReference type="ARBA" id="ARBA00022692"/>
    </source>
</evidence>
<keyword evidence="3" id="KW-1003">Cell membrane</keyword>
<comment type="subcellular location">
    <subcellularLocation>
        <location evidence="1">Cell membrane</location>
        <topology evidence="1">Multi-pass membrane protein</topology>
    </subcellularLocation>
</comment>
<evidence type="ECO:0000256" key="1">
    <source>
        <dbReference type="ARBA" id="ARBA00004651"/>
    </source>
</evidence>
<keyword evidence="4 7" id="KW-0812">Transmembrane</keyword>
<keyword evidence="5 7" id="KW-1133">Transmembrane helix</keyword>
<dbReference type="PANTHER" id="PTHR40074">
    <property type="entry name" value="O-ACETYLTRANSFERASE WECH"/>
    <property type="match status" value="1"/>
</dbReference>
<dbReference type="GO" id="GO:0005886">
    <property type="term" value="C:plasma membrane"/>
    <property type="evidence" value="ECO:0007669"/>
    <property type="project" value="UniProtKB-SubCell"/>
</dbReference>
<sequence length="356" mass="41431">MNKKRVIWIELLRVMACIGVIGIHAGSQHFRDMPLDSSVWAVSNFYHGINRFAVASFIMISGCLYLDSKRTWNLRRLWKRNILPIAAAYIFWQMFYAVYRIITNGTLAKGSKAALVKFMVYISKSYFHLWYLPMLIGLLIITPMLWEIVNSARGKQWEEYMIVLFLVFQILPYTINYFPLPWKDHIMDILQTVQPEMVTGYIGYFILGHYLSHYEVSKKLEYLVYVLGVILILAAIGLCYISSQKSGKPIQSFYENYTLAGFFWGSSFFLFFKNHVSKIKWNEKQEKRICYLGSCTFGIYLIHALIRDILHRIGIDSMMISNTAIAIPLLITMIFVLSLAAVMIIKKIPRVSKWII</sequence>
<feature type="transmembrane region" description="Helical" evidence="7">
    <location>
        <begin position="223"/>
        <end position="243"/>
    </location>
</feature>
<dbReference type="OrthoDB" id="9810469at2"/>
<evidence type="ECO:0000256" key="5">
    <source>
        <dbReference type="ARBA" id="ARBA00022989"/>
    </source>
</evidence>
<evidence type="ECO:0000313" key="10">
    <source>
        <dbReference type="EMBL" id="RGS72208.1"/>
    </source>
</evidence>
<protein>
    <submittedName>
        <fullName evidence="9">Uncharacterized protein conserved in bacteria</fullName>
    </submittedName>
</protein>
<evidence type="ECO:0000256" key="2">
    <source>
        <dbReference type="ARBA" id="ARBA00007400"/>
    </source>
</evidence>
<evidence type="ECO:0000313" key="9">
    <source>
        <dbReference type="EMBL" id="CUP20772.1"/>
    </source>
</evidence>
<reference evidence="9 11" key="1">
    <citation type="submission" date="2015-09" db="EMBL/GenBank/DDBJ databases">
        <authorList>
            <consortium name="Pathogen Informatics"/>
        </authorList>
    </citation>
    <scope>NUCLEOTIDE SEQUENCE [LARGE SCALE GENOMIC DNA]</scope>
    <source>
        <strain evidence="9 11">2789STDY5834921</strain>
    </source>
</reference>
<dbReference type="GO" id="GO:0016413">
    <property type="term" value="F:O-acetyltransferase activity"/>
    <property type="evidence" value="ECO:0007669"/>
    <property type="project" value="TreeGrafter"/>
</dbReference>
<dbReference type="PANTHER" id="PTHR40074:SF2">
    <property type="entry name" value="O-ACETYLTRANSFERASE WECH"/>
    <property type="match status" value="1"/>
</dbReference>
<feature type="transmembrane region" description="Helical" evidence="7">
    <location>
        <begin position="288"/>
        <end position="306"/>
    </location>
</feature>
<proteinExistence type="inferred from homology"/>
<dbReference type="Proteomes" id="UP000284242">
    <property type="component" value="Unassembled WGS sequence"/>
</dbReference>
<evidence type="ECO:0000313" key="11">
    <source>
        <dbReference type="Proteomes" id="UP000095413"/>
    </source>
</evidence>
<name>A0A174L926_9FIRM</name>
<evidence type="ECO:0000256" key="3">
    <source>
        <dbReference type="ARBA" id="ARBA00022475"/>
    </source>
</evidence>
<evidence type="ECO:0000256" key="6">
    <source>
        <dbReference type="ARBA" id="ARBA00023136"/>
    </source>
</evidence>
<dbReference type="EMBL" id="CZBA01000002">
    <property type="protein sequence ID" value="CUP20772.1"/>
    <property type="molecule type" value="Genomic_DNA"/>
</dbReference>
<feature type="transmembrane region" description="Helical" evidence="7">
    <location>
        <begin position="326"/>
        <end position="345"/>
    </location>
</feature>
<evidence type="ECO:0000259" key="8">
    <source>
        <dbReference type="Pfam" id="PF01757"/>
    </source>
</evidence>
<feature type="transmembrane region" description="Helical" evidence="7">
    <location>
        <begin position="198"/>
        <end position="216"/>
    </location>
</feature>
<comment type="similarity">
    <text evidence="2">Belongs to the acyltransferase 3 family.</text>
</comment>
<reference evidence="10 12" key="2">
    <citation type="submission" date="2018-08" db="EMBL/GenBank/DDBJ databases">
        <title>A genome reference for cultivated species of the human gut microbiota.</title>
        <authorList>
            <person name="Zou Y."/>
            <person name="Xue W."/>
            <person name="Luo G."/>
        </authorList>
    </citation>
    <scope>NUCLEOTIDE SEQUENCE [LARGE SCALE GENOMIC DNA]</scope>
    <source>
        <strain evidence="10 12">AF21-24</strain>
    </source>
</reference>
<dbReference type="AlphaFoldDB" id="A0A174L926"/>
<keyword evidence="6 7" id="KW-0472">Membrane</keyword>
<dbReference type="GeneID" id="79805397"/>
<feature type="transmembrane region" description="Helical" evidence="7">
    <location>
        <begin position="7"/>
        <end position="25"/>
    </location>
</feature>
<dbReference type="InterPro" id="IPR002656">
    <property type="entry name" value="Acyl_transf_3_dom"/>
</dbReference>
<dbReference type="GO" id="GO:0009246">
    <property type="term" value="P:enterobacterial common antigen biosynthetic process"/>
    <property type="evidence" value="ECO:0007669"/>
    <property type="project" value="TreeGrafter"/>
</dbReference>
<dbReference type="Pfam" id="PF01757">
    <property type="entry name" value="Acyl_transf_3"/>
    <property type="match status" value="1"/>
</dbReference>
<dbReference type="EMBL" id="QRVV01000031">
    <property type="protein sequence ID" value="RGS72208.1"/>
    <property type="molecule type" value="Genomic_DNA"/>
</dbReference>
<dbReference type="Proteomes" id="UP000095413">
    <property type="component" value="Unassembled WGS sequence"/>
</dbReference>
<feature type="transmembrane region" description="Helical" evidence="7">
    <location>
        <begin position="45"/>
        <end position="66"/>
    </location>
</feature>
<accession>A0A174L926</accession>
<evidence type="ECO:0000313" key="12">
    <source>
        <dbReference type="Proteomes" id="UP000284242"/>
    </source>
</evidence>
<organism evidence="9 11">
    <name type="scientific">Blautia obeum</name>
    <dbReference type="NCBI Taxonomy" id="40520"/>
    <lineage>
        <taxon>Bacteria</taxon>
        <taxon>Bacillati</taxon>
        <taxon>Bacillota</taxon>
        <taxon>Clostridia</taxon>
        <taxon>Lachnospirales</taxon>
        <taxon>Lachnospiraceae</taxon>
        <taxon>Blautia</taxon>
    </lineage>
</organism>
<feature type="transmembrane region" description="Helical" evidence="7">
    <location>
        <begin position="82"/>
        <end position="102"/>
    </location>
</feature>
<feature type="domain" description="Acyltransferase 3" evidence="8">
    <location>
        <begin position="7"/>
        <end position="341"/>
    </location>
</feature>
<dbReference type="RefSeq" id="WP_005428475.1">
    <property type="nucleotide sequence ID" value="NZ_CZBA01000002.1"/>
</dbReference>
<feature type="transmembrane region" description="Helical" evidence="7">
    <location>
        <begin position="160"/>
        <end position="178"/>
    </location>
</feature>
<gene>
    <name evidence="10" type="ORF">DWX77_10825</name>
    <name evidence="9" type="ORF">ERS852533_00663</name>
</gene>